<proteinExistence type="predicted"/>
<sequence>MQDIPMMYMPPPPLVPSLRINTPPHPVVVPCVASMSMPTSLRLPATPPTRSSSISGPISDSSFSPRQHLIITHKCLIIIIYHRPPHVLSVSLACHRYVCHSAALLRSRFARSQPPAPRRLSHDGHAPYARCTNGVWPRRFRLASHILSLSRFVTSHPRPSRRQRKRVWGVGMQTESTQYPPRPTLSFGPKLRMHYTAHVLMSRSVHYASRLLSPSVTTTAFATLSSLSCNISYIQPASSSVSCSSSYPSLLDVRTRFRSVPCILDTDCACARLFFALSVETLPSRSTSIPCVITIRIVHSPSHLVTGSLLALLLLPLLLLQLQY</sequence>
<name>A0A371DYH4_9APHY</name>
<reference evidence="1 2" key="1">
    <citation type="journal article" date="2018" name="Biotechnol. Biofuels">
        <title>Integrative visual omics of the white-rot fungus Polyporus brumalis exposes the biotechnological potential of its oxidative enzymes for delignifying raw plant biomass.</title>
        <authorList>
            <person name="Miyauchi S."/>
            <person name="Rancon A."/>
            <person name="Drula E."/>
            <person name="Hage H."/>
            <person name="Chaduli D."/>
            <person name="Favel A."/>
            <person name="Grisel S."/>
            <person name="Henrissat B."/>
            <person name="Herpoel-Gimbert I."/>
            <person name="Ruiz-Duenas F.J."/>
            <person name="Chevret D."/>
            <person name="Hainaut M."/>
            <person name="Lin J."/>
            <person name="Wang M."/>
            <person name="Pangilinan J."/>
            <person name="Lipzen A."/>
            <person name="Lesage-Meessen L."/>
            <person name="Navarro D."/>
            <person name="Riley R."/>
            <person name="Grigoriev I.V."/>
            <person name="Zhou S."/>
            <person name="Raouche S."/>
            <person name="Rosso M.N."/>
        </authorList>
    </citation>
    <scope>NUCLEOTIDE SEQUENCE [LARGE SCALE GENOMIC DNA]</scope>
    <source>
        <strain evidence="1 2">BRFM 1820</strain>
    </source>
</reference>
<dbReference type="OrthoDB" id="10667460at2759"/>
<accession>A0A371DYH4</accession>
<dbReference type="EMBL" id="KZ857379">
    <property type="protein sequence ID" value="RDX57573.1"/>
    <property type="molecule type" value="Genomic_DNA"/>
</dbReference>
<evidence type="ECO:0000313" key="2">
    <source>
        <dbReference type="Proteomes" id="UP000256964"/>
    </source>
</evidence>
<dbReference type="AlphaFoldDB" id="A0A371DYH4"/>
<organism evidence="1 2">
    <name type="scientific">Lentinus brumalis</name>
    <dbReference type="NCBI Taxonomy" id="2498619"/>
    <lineage>
        <taxon>Eukaryota</taxon>
        <taxon>Fungi</taxon>
        <taxon>Dikarya</taxon>
        <taxon>Basidiomycota</taxon>
        <taxon>Agaricomycotina</taxon>
        <taxon>Agaricomycetes</taxon>
        <taxon>Polyporales</taxon>
        <taxon>Polyporaceae</taxon>
        <taxon>Lentinus</taxon>
    </lineage>
</organism>
<keyword evidence="2" id="KW-1185">Reference proteome</keyword>
<dbReference type="Proteomes" id="UP000256964">
    <property type="component" value="Unassembled WGS sequence"/>
</dbReference>
<gene>
    <name evidence="1" type="ORF">OH76DRAFT_54348</name>
</gene>
<evidence type="ECO:0000313" key="1">
    <source>
        <dbReference type="EMBL" id="RDX57573.1"/>
    </source>
</evidence>
<protein>
    <submittedName>
        <fullName evidence="1">Uncharacterized protein</fullName>
    </submittedName>
</protein>